<gene>
    <name evidence="2" type="ORF">IV203_019801</name>
</gene>
<keyword evidence="3" id="KW-1185">Reference proteome</keyword>
<comment type="caution">
    <text evidence="2">The sequence shown here is derived from an EMBL/GenBank/DDBJ whole genome shotgun (WGS) entry which is preliminary data.</text>
</comment>
<evidence type="ECO:0000313" key="3">
    <source>
        <dbReference type="Proteomes" id="UP000693970"/>
    </source>
</evidence>
<dbReference type="OrthoDB" id="10668171at2759"/>
<evidence type="ECO:0000313" key="2">
    <source>
        <dbReference type="EMBL" id="KAG7371231.1"/>
    </source>
</evidence>
<dbReference type="Proteomes" id="UP000693970">
    <property type="component" value="Unassembled WGS sequence"/>
</dbReference>
<feature type="compositionally biased region" description="Polar residues" evidence="1">
    <location>
        <begin position="215"/>
        <end position="226"/>
    </location>
</feature>
<feature type="region of interest" description="Disordered" evidence="1">
    <location>
        <begin position="637"/>
        <end position="660"/>
    </location>
</feature>
<feature type="region of interest" description="Disordered" evidence="1">
    <location>
        <begin position="24"/>
        <end position="50"/>
    </location>
</feature>
<protein>
    <submittedName>
        <fullName evidence="2">Uncharacterized protein</fullName>
    </submittedName>
</protein>
<feature type="compositionally biased region" description="Basic and acidic residues" evidence="1">
    <location>
        <begin position="142"/>
        <end position="155"/>
    </location>
</feature>
<dbReference type="AlphaFoldDB" id="A0A9K3Q5A6"/>
<feature type="region of interest" description="Disordered" evidence="1">
    <location>
        <begin position="105"/>
        <end position="288"/>
    </location>
</feature>
<accession>A0A9K3Q5A6</accession>
<reference evidence="2" key="1">
    <citation type="journal article" date="2021" name="Sci. Rep.">
        <title>Diploid genomic architecture of Nitzschia inconspicua, an elite biomass production diatom.</title>
        <authorList>
            <person name="Oliver A."/>
            <person name="Podell S."/>
            <person name="Pinowska A."/>
            <person name="Traller J.C."/>
            <person name="Smith S.R."/>
            <person name="McClure R."/>
            <person name="Beliaev A."/>
            <person name="Bohutskyi P."/>
            <person name="Hill E.A."/>
            <person name="Rabines A."/>
            <person name="Zheng H."/>
            <person name="Allen L.Z."/>
            <person name="Kuo A."/>
            <person name="Grigoriev I.V."/>
            <person name="Allen A.E."/>
            <person name="Hazlebeck D."/>
            <person name="Allen E.E."/>
        </authorList>
    </citation>
    <scope>NUCLEOTIDE SEQUENCE</scope>
    <source>
        <strain evidence="2">Hildebrandi</strain>
    </source>
</reference>
<feature type="compositionally biased region" description="Polar residues" evidence="1">
    <location>
        <begin position="234"/>
        <end position="283"/>
    </location>
</feature>
<dbReference type="EMBL" id="JAGRRH010000004">
    <property type="protein sequence ID" value="KAG7371231.1"/>
    <property type="molecule type" value="Genomic_DNA"/>
</dbReference>
<evidence type="ECO:0000256" key="1">
    <source>
        <dbReference type="SAM" id="MobiDB-lite"/>
    </source>
</evidence>
<feature type="compositionally biased region" description="Basic and acidic residues" evidence="1">
    <location>
        <begin position="640"/>
        <end position="654"/>
    </location>
</feature>
<feature type="compositionally biased region" description="Polar residues" evidence="1">
    <location>
        <begin position="193"/>
        <end position="208"/>
    </location>
</feature>
<sequence length="675" mass="75147">MGFFTTPRGAKKKARGLIDLQTFLSPGRGATPEGKAATSQNNGNKPSLALAPPLFHTINDTDHQLLKNPKGTTAARRNSLYAESISQSSSLDTSSSKFQVSTFGESFSDSTPMVAQATEENHQSIPTNDAVSCKSETTSSKESLENIDEKDRRTNDNQLETVKLPFNGSDSVGSLRSISEDLLDPSQAPPSPTDSAGSGKNNASSFRSTQKRASLRSLTSPAQPQRSLPLRSACSPNQLQRVSSLRRNQQPTSPSFRSLVSPIQTQKTGSFRSTSSLQRTPSLKSDDETGSYIEEFVIDDETYYEEEIIEEEFELSLLESSALLLVQERKSVVKFDEFDEMQLTLHLDDYTDHELKKTWYKRTDYDTMIQEARQVALKEEQRQKQMQHDNGETEASSAVNFFHSSFKSELDARGLESWSPSGALQVRKIKESAIEAVWNEQNRQLESGIEDVEQLRQVYQTVSLQSQKEAELRGLADRQVVEKIRQLEELSMSEEIIKRRRRNSILTKSKTFLNRSVKAAGKVAIETGKRSARASVGAVTLDPKMLLEAIKVEKKKRESEQTKYQRRQTFKQPSMCAIAMKLEGSATSLSASELGGTMPTVEARSSSIREKGAAIAPLIKARADKLKILRVLPLPDTTEGYDHDQREKKLAERRRSSKKSGLATWEVNLAAGGKF</sequence>
<organism evidence="2 3">
    <name type="scientific">Nitzschia inconspicua</name>
    <dbReference type="NCBI Taxonomy" id="303405"/>
    <lineage>
        <taxon>Eukaryota</taxon>
        <taxon>Sar</taxon>
        <taxon>Stramenopiles</taxon>
        <taxon>Ochrophyta</taxon>
        <taxon>Bacillariophyta</taxon>
        <taxon>Bacillariophyceae</taxon>
        <taxon>Bacillariophycidae</taxon>
        <taxon>Bacillariales</taxon>
        <taxon>Bacillariaceae</taxon>
        <taxon>Nitzschia</taxon>
    </lineage>
</organism>
<reference evidence="2" key="2">
    <citation type="submission" date="2021-04" db="EMBL/GenBank/DDBJ databases">
        <authorList>
            <person name="Podell S."/>
        </authorList>
    </citation>
    <scope>NUCLEOTIDE SEQUENCE</scope>
    <source>
        <strain evidence="2">Hildebrandi</strain>
    </source>
</reference>
<proteinExistence type="predicted"/>
<feature type="compositionally biased region" description="Polar residues" evidence="1">
    <location>
        <begin position="168"/>
        <end position="177"/>
    </location>
</feature>
<name>A0A9K3Q5A6_9STRA</name>